<accession>A0A5B6UUQ2</accession>
<comment type="caution">
    <text evidence="2">The sequence shown here is derived from an EMBL/GenBank/DDBJ whole genome shotgun (WGS) entry which is preliminary data.</text>
</comment>
<proteinExistence type="predicted"/>
<evidence type="ECO:0000313" key="2">
    <source>
        <dbReference type="EMBL" id="KAA3461861.1"/>
    </source>
</evidence>
<dbReference type="InterPro" id="IPR043128">
    <property type="entry name" value="Rev_trsase/Diguanyl_cyclase"/>
</dbReference>
<name>A0A5B6UUQ2_9ROSI</name>
<feature type="domain" description="Reverse transcriptase/retrotransposon-derived protein RNase H-like" evidence="1">
    <location>
        <begin position="110"/>
        <end position="159"/>
    </location>
</feature>
<dbReference type="Proteomes" id="UP000325315">
    <property type="component" value="Unassembled WGS sequence"/>
</dbReference>
<gene>
    <name evidence="2" type="ORF">EPI10_028400</name>
</gene>
<dbReference type="InterPro" id="IPR041577">
    <property type="entry name" value="RT_RNaseH_2"/>
</dbReference>
<dbReference type="Gene3D" id="3.30.70.270">
    <property type="match status" value="1"/>
</dbReference>
<reference evidence="3" key="1">
    <citation type="journal article" date="2019" name="Plant Biotechnol. J.">
        <title>Genome sequencing of the Australian wild diploid species Gossypium australe highlights disease resistance and delayed gland morphogenesis.</title>
        <authorList>
            <person name="Cai Y."/>
            <person name="Cai X."/>
            <person name="Wang Q."/>
            <person name="Wang P."/>
            <person name="Zhang Y."/>
            <person name="Cai C."/>
            <person name="Xu Y."/>
            <person name="Wang K."/>
            <person name="Zhou Z."/>
            <person name="Wang C."/>
            <person name="Geng S."/>
            <person name="Li B."/>
            <person name="Dong Q."/>
            <person name="Hou Y."/>
            <person name="Wang H."/>
            <person name="Ai P."/>
            <person name="Liu Z."/>
            <person name="Yi F."/>
            <person name="Sun M."/>
            <person name="An G."/>
            <person name="Cheng J."/>
            <person name="Zhang Y."/>
            <person name="Shi Q."/>
            <person name="Xie Y."/>
            <person name="Shi X."/>
            <person name="Chang Y."/>
            <person name="Huang F."/>
            <person name="Chen Y."/>
            <person name="Hong S."/>
            <person name="Mi L."/>
            <person name="Sun Q."/>
            <person name="Zhang L."/>
            <person name="Zhou B."/>
            <person name="Peng R."/>
            <person name="Zhang X."/>
            <person name="Liu F."/>
        </authorList>
    </citation>
    <scope>NUCLEOTIDE SEQUENCE [LARGE SCALE GENOMIC DNA]</scope>
    <source>
        <strain evidence="3">cv. PA1801</strain>
    </source>
</reference>
<evidence type="ECO:0000259" key="1">
    <source>
        <dbReference type="Pfam" id="PF17919"/>
    </source>
</evidence>
<sequence length="177" mass="20250">MTKRRPLSCVHTKLSHLDECNSGCFLEVLMEDFSIFGDTFKNCVKNLELVLCQCEEINLVFNWENVTSWFLKLSPPTTVKGIRSFLCHVGFYRRFIKDSLKIPPLAFNFDEPCLKAFEELKKQLVTAPIFIAPDSTLCFELMCDANDFTVRVILGQKKGEYIPCDILCEQDPDGCTS</sequence>
<protein>
    <submittedName>
        <fullName evidence="2">DNA/RNA polymerases superfamily protein</fullName>
    </submittedName>
</protein>
<dbReference type="EMBL" id="SMMG02000009">
    <property type="protein sequence ID" value="KAA3461861.1"/>
    <property type="molecule type" value="Genomic_DNA"/>
</dbReference>
<dbReference type="SUPFAM" id="SSF56672">
    <property type="entry name" value="DNA/RNA polymerases"/>
    <property type="match status" value="1"/>
</dbReference>
<dbReference type="AlphaFoldDB" id="A0A5B6UUQ2"/>
<organism evidence="2 3">
    <name type="scientific">Gossypium australe</name>
    <dbReference type="NCBI Taxonomy" id="47621"/>
    <lineage>
        <taxon>Eukaryota</taxon>
        <taxon>Viridiplantae</taxon>
        <taxon>Streptophyta</taxon>
        <taxon>Embryophyta</taxon>
        <taxon>Tracheophyta</taxon>
        <taxon>Spermatophyta</taxon>
        <taxon>Magnoliopsida</taxon>
        <taxon>eudicotyledons</taxon>
        <taxon>Gunneridae</taxon>
        <taxon>Pentapetalae</taxon>
        <taxon>rosids</taxon>
        <taxon>malvids</taxon>
        <taxon>Malvales</taxon>
        <taxon>Malvaceae</taxon>
        <taxon>Malvoideae</taxon>
        <taxon>Gossypium</taxon>
    </lineage>
</organism>
<dbReference type="PANTHER" id="PTHR34072">
    <property type="entry name" value="ENZYMATIC POLYPROTEIN-RELATED"/>
    <property type="match status" value="1"/>
</dbReference>
<keyword evidence="3" id="KW-1185">Reference proteome</keyword>
<evidence type="ECO:0000313" key="3">
    <source>
        <dbReference type="Proteomes" id="UP000325315"/>
    </source>
</evidence>
<dbReference type="PANTHER" id="PTHR34072:SF57">
    <property type="entry name" value="RNA-DIRECTED DNA POLYMERASE"/>
    <property type="match status" value="1"/>
</dbReference>
<dbReference type="Pfam" id="PF17919">
    <property type="entry name" value="RT_RNaseH_2"/>
    <property type="match status" value="1"/>
</dbReference>
<dbReference type="InterPro" id="IPR043502">
    <property type="entry name" value="DNA/RNA_pol_sf"/>
</dbReference>